<evidence type="ECO:0000256" key="6">
    <source>
        <dbReference type="SAM" id="SignalP"/>
    </source>
</evidence>
<dbReference type="Proteomes" id="UP000004394">
    <property type="component" value="Unassembled WGS sequence"/>
</dbReference>
<dbReference type="OrthoDB" id="9807797at2"/>
<dbReference type="RefSeq" id="WP_006948228.1">
    <property type="nucleotide sequence ID" value="NZ_BAJI01000001.1"/>
</dbReference>
<dbReference type="InterPro" id="IPR002130">
    <property type="entry name" value="Cyclophilin-type_PPIase_dom"/>
</dbReference>
<protein>
    <recommendedName>
        <fullName evidence="3">peptidylprolyl isomerase</fullName>
        <ecNumber evidence="3">5.2.1.8</ecNumber>
    </recommendedName>
</protein>
<evidence type="ECO:0000313" key="9">
    <source>
        <dbReference type="Proteomes" id="UP000004394"/>
    </source>
</evidence>
<comment type="caution">
    <text evidence="8">The sequence shown here is derived from an EMBL/GenBank/DDBJ whole genome shotgun (WGS) entry which is preliminary data.</text>
</comment>
<dbReference type="Pfam" id="PF00160">
    <property type="entry name" value="Pro_isomerase"/>
    <property type="match status" value="1"/>
</dbReference>
<dbReference type="AlphaFoldDB" id="E0NQL5"/>
<feature type="signal peptide" evidence="6">
    <location>
        <begin position="1"/>
        <end position="21"/>
    </location>
</feature>
<dbReference type="PROSITE" id="PS00170">
    <property type="entry name" value="CSA_PPIASE_1"/>
    <property type="match status" value="1"/>
</dbReference>
<dbReference type="SUPFAM" id="SSF50891">
    <property type="entry name" value="Cyclophilin-like"/>
    <property type="match status" value="1"/>
</dbReference>
<evidence type="ECO:0000313" key="8">
    <source>
        <dbReference type="EMBL" id="EFM02589.1"/>
    </source>
</evidence>
<keyword evidence="6" id="KW-0732">Signal</keyword>
<dbReference type="eggNOG" id="COG0652">
    <property type="taxonomic scope" value="Bacteria"/>
</dbReference>
<comment type="similarity">
    <text evidence="2">Belongs to the cyclophilin-type PPIase family.</text>
</comment>
<feature type="domain" description="PPIase cyclophilin-type" evidence="7">
    <location>
        <begin position="31"/>
        <end position="225"/>
    </location>
</feature>
<evidence type="ECO:0000259" key="7">
    <source>
        <dbReference type="PROSITE" id="PS50072"/>
    </source>
</evidence>
<evidence type="ECO:0000256" key="5">
    <source>
        <dbReference type="ARBA" id="ARBA00023235"/>
    </source>
</evidence>
<dbReference type="PIRSF" id="PIRSF001467">
    <property type="entry name" value="Peptidylpro_ismrse"/>
    <property type="match status" value="1"/>
</dbReference>
<evidence type="ECO:0000256" key="1">
    <source>
        <dbReference type="ARBA" id="ARBA00002388"/>
    </source>
</evidence>
<reference evidence="8" key="1">
    <citation type="submission" date="2010-07" db="EMBL/GenBank/DDBJ databases">
        <authorList>
            <person name="Muzny D."/>
            <person name="Qin X."/>
            <person name="Deng J."/>
            <person name="Jiang H."/>
            <person name="Liu Y."/>
            <person name="Qu J."/>
            <person name="Song X.-Z."/>
            <person name="Zhang L."/>
            <person name="Thornton R."/>
            <person name="Coyle M."/>
            <person name="Francisco L."/>
            <person name="Jackson L."/>
            <person name="Javaid M."/>
            <person name="Korchina V."/>
            <person name="Kovar C."/>
            <person name="Mata R."/>
            <person name="Mathew T."/>
            <person name="Ngo R."/>
            <person name="Nguyen L."/>
            <person name="Nguyen N."/>
            <person name="Okwuonu G."/>
            <person name="Ongeri F."/>
            <person name="Pham C."/>
            <person name="Simmons D."/>
            <person name="Wilczek-Boney K."/>
            <person name="Hale W."/>
            <person name="Jakkamsetti A."/>
            <person name="Pham P."/>
            <person name="Ruth R."/>
            <person name="San Lucas F."/>
            <person name="Warren J."/>
            <person name="Zhang J."/>
            <person name="Zhao Z."/>
            <person name="Zhou C."/>
            <person name="Zhu D."/>
            <person name="Lee S."/>
            <person name="Bess C."/>
            <person name="Blankenburg K."/>
            <person name="Forbes L."/>
            <person name="Fu Q."/>
            <person name="Gubbala S."/>
            <person name="Hirani K."/>
            <person name="Jayaseelan J.C."/>
            <person name="Lara F."/>
            <person name="Munidasa M."/>
            <person name="Palculict T."/>
            <person name="Patil S."/>
            <person name="Pu L.-L."/>
            <person name="Saada N."/>
            <person name="Tang L."/>
            <person name="Weissenberger G."/>
            <person name="Zhu Y."/>
            <person name="Hemphill L."/>
            <person name="Shang Y."/>
            <person name="Youmans B."/>
            <person name="Ayvaz T."/>
            <person name="Ross M."/>
            <person name="Santibanez J."/>
            <person name="Aqrawi P."/>
            <person name="Gross S."/>
            <person name="Joshi V."/>
            <person name="Fowler G."/>
            <person name="Nazareth L."/>
            <person name="Reid J."/>
            <person name="Worley K."/>
            <person name="Petrosino J."/>
            <person name="Highlander S."/>
            <person name="Gibbs R."/>
        </authorList>
    </citation>
    <scope>NUCLEOTIDE SEQUENCE [LARGE SCALE GENOMIC DNA]</scope>
    <source>
        <strain evidence="8">DSM 16973</strain>
    </source>
</reference>
<sequence length="227" mass="25931">MKQTILSFLMFVLAIPFCAQEKDTRHEVLLETTAGNIRIALYNETPLHRDNFLKLTRKGFYDGVLFHRVIPNFMIQTGDSLSRYAHPGDRVGDSPEYYQIPAEIVYPKYFHKRGAVAAAREPDKVNPQRASSASQFYIVWGRKHSDASLDNIQKNMTKATDGKATMPAEQREYYKEVGGTPHLDAQYTVFGEVLEGMEVVDKIQQVECDENDRPCDDVRIIRATVIR</sequence>
<dbReference type="HOGENOM" id="CLU_012062_16_0_10"/>
<dbReference type="InterPro" id="IPR029000">
    <property type="entry name" value="Cyclophilin-like_dom_sf"/>
</dbReference>
<dbReference type="GO" id="GO:0006457">
    <property type="term" value="P:protein folding"/>
    <property type="evidence" value="ECO:0007669"/>
    <property type="project" value="InterPro"/>
</dbReference>
<keyword evidence="5 8" id="KW-0413">Isomerase</keyword>
<dbReference type="Gene3D" id="2.40.100.10">
    <property type="entry name" value="Cyclophilin-like"/>
    <property type="match status" value="1"/>
</dbReference>
<name>E0NQL5_9BACT</name>
<dbReference type="EMBL" id="AEEI01000020">
    <property type="protein sequence ID" value="EFM02589.1"/>
    <property type="molecule type" value="Genomic_DNA"/>
</dbReference>
<gene>
    <name evidence="8" type="primary">ppiA</name>
    <name evidence="8" type="ORF">HMPREF0658_0466</name>
</gene>
<dbReference type="GO" id="GO:0003755">
    <property type="term" value="F:peptidyl-prolyl cis-trans isomerase activity"/>
    <property type="evidence" value="ECO:0007669"/>
    <property type="project" value="UniProtKB-KW"/>
</dbReference>
<evidence type="ECO:0000256" key="3">
    <source>
        <dbReference type="ARBA" id="ARBA00013194"/>
    </source>
</evidence>
<organism evidence="8 9">
    <name type="scientific">Hoylesella marshii DSM 16973 = JCM 13450</name>
    <dbReference type="NCBI Taxonomy" id="862515"/>
    <lineage>
        <taxon>Bacteria</taxon>
        <taxon>Pseudomonadati</taxon>
        <taxon>Bacteroidota</taxon>
        <taxon>Bacteroidia</taxon>
        <taxon>Bacteroidales</taxon>
        <taxon>Prevotellaceae</taxon>
        <taxon>Hoylesella</taxon>
    </lineage>
</organism>
<dbReference type="InterPro" id="IPR044666">
    <property type="entry name" value="Cyclophilin_A-like"/>
</dbReference>
<dbReference type="CDD" id="cd00317">
    <property type="entry name" value="cyclophilin"/>
    <property type="match status" value="1"/>
</dbReference>
<proteinExistence type="inferred from homology"/>
<dbReference type="PANTHER" id="PTHR45625:SF4">
    <property type="entry name" value="PEPTIDYLPROLYL ISOMERASE DOMAIN AND WD REPEAT-CONTAINING PROTEIN 1"/>
    <property type="match status" value="1"/>
</dbReference>
<evidence type="ECO:0000256" key="2">
    <source>
        <dbReference type="ARBA" id="ARBA00007365"/>
    </source>
</evidence>
<dbReference type="PANTHER" id="PTHR45625">
    <property type="entry name" value="PEPTIDYL-PROLYL CIS-TRANS ISOMERASE-RELATED"/>
    <property type="match status" value="1"/>
</dbReference>
<comment type="function">
    <text evidence="1">PPIases accelerate the folding of proteins. It catalyzes the cis-trans isomerization of proline imidic peptide bonds in oligopeptides.</text>
</comment>
<dbReference type="PROSITE" id="PS50072">
    <property type="entry name" value="CSA_PPIASE_2"/>
    <property type="match status" value="1"/>
</dbReference>
<dbReference type="EC" id="5.2.1.8" evidence="3"/>
<evidence type="ECO:0000256" key="4">
    <source>
        <dbReference type="ARBA" id="ARBA00023110"/>
    </source>
</evidence>
<keyword evidence="9" id="KW-1185">Reference proteome</keyword>
<accession>E0NQL5</accession>
<dbReference type="InterPro" id="IPR024936">
    <property type="entry name" value="Cyclophilin-type_PPIase"/>
</dbReference>
<keyword evidence="4" id="KW-0697">Rotamase</keyword>
<dbReference type="STRING" id="862515.HMPREF0658_0466"/>
<feature type="chain" id="PRO_5003138118" description="peptidylprolyl isomerase" evidence="6">
    <location>
        <begin position="22"/>
        <end position="227"/>
    </location>
</feature>
<dbReference type="InterPro" id="IPR020892">
    <property type="entry name" value="Cyclophilin-type_PPIase_CS"/>
</dbReference>